<gene>
    <name evidence="1" type="ORF">KUCAC02_015594</name>
</gene>
<sequence length="138" mass="15213">DAVPPTEAIAVPLTEAITVPLTEAIAVPLTEAIAVPLTEALSYSATLNYVLDTARPGSEILVKEGHTCITREEFWSLGLGRNMDAHVSTDWNACMKWIHEAARQHGKDIYIEDMYIVPTWKNRQSNMVANFPKSCSAD</sequence>
<dbReference type="Proteomes" id="UP001057452">
    <property type="component" value="Chromosome 1"/>
</dbReference>
<accession>A0ACB9XZ55</accession>
<comment type="caution">
    <text evidence="1">The sequence shown here is derived from an EMBL/GenBank/DDBJ whole genome shotgun (WGS) entry which is preliminary data.</text>
</comment>
<evidence type="ECO:0000313" key="1">
    <source>
        <dbReference type="EMBL" id="KAI4832632.1"/>
    </source>
</evidence>
<evidence type="ECO:0000313" key="2">
    <source>
        <dbReference type="Proteomes" id="UP001057452"/>
    </source>
</evidence>
<reference evidence="1" key="1">
    <citation type="submission" date="2022-05" db="EMBL/GenBank/DDBJ databases">
        <title>Chromosome-level genome of Chaenocephalus aceratus.</title>
        <authorList>
            <person name="Park H."/>
        </authorList>
    </citation>
    <scope>NUCLEOTIDE SEQUENCE</scope>
    <source>
        <strain evidence="1">KU_202001</strain>
    </source>
</reference>
<proteinExistence type="predicted"/>
<keyword evidence="2" id="KW-1185">Reference proteome</keyword>
<feature type="non-terminal residue" evidence="1">
    <location>
        <position position="1"/>
    </location>
</feature>
<organism evidence="1 2">
    <name type="scientific">Chaenocephalus aceratus</name>
    <name type="common">Blackfin icefish</name>
    <name type="synonym">Chaenichthys aceratus</name>
    <dbReference type="NCBI Taxonomy" id="36190"/>
    <lineage>
        <taxon>Eukaryota</taxon>
        <taxon>Metazoa</taxon>
        <taxon>Chordata</taxon>
        <taxon>Craniata</taxon>
        <taxon>Vertebrata</taxon>
        <taxon>Euteleostomi</taxon>
        <taxon>Actinopterygii</taxon>
        <taxon>Neopterygii</taxon>
        <taxon>Teleostei</taxon>
        <taxon>Neoteleostei</taxon>
        <taxon>Acanthomorphata</taxon>
        <taxon>Eupercaria</taxon>
        <taxon>Perciformes</taxon>
        <taxon>Notothenioidei</taxon>
        <taxon>Channichthyidae</taxon>
        <taxon>Chaenocephalus</taxon>
    </lineage>
</organism>
<dbReference type="EMBL" id="CM043785">
    <property type="protein sequence ID" value="KAI4832632.1"/>
    <property type="molecule type" value="Genomic_DNA"/>
</dbReference>
<name>A0ACB9XZ55_CHAAC</name>
<protein>
    <submittedName>
        <fullName evidence="1">Uncharacterized protein</fullName>
    </submittedName>
</protein>